<dbReference type="InterPro" id="IPR019238">
    <property type="entry name" value="AbiEi_2"/>
</dbReference>
<proteinExistence type="predicted"/>
<evidence type="ECO:0000313" key="1">
    <source>
        <dbReference type="EMBL" id="SEI15952.1"/>
    </source>
</evidence>
<dbReference type="EMBL" id="LT629972">
    <property type="protein sequence ID" value="SEI15952.1"/>
    <property type="molecule type" value="Genomic_DNA"/>
</dbReference>
<accession>A0A1H6NJX3</accession>
<dbReference type="Proteomes" id="UP000182272">
    <property type="component" value="Chromosome I"/>
</dbReference>
<reference evidence="1 2" key="1">
    <citation type="submission" date="2016-10" db="EMBL/GenBank/DDBJ databases">
        <authorList>
            <person name="de Groot N.N."/>
        </authorList>
    </citation>
    <scope>NUCLEOTIDE SEQUENCE [LARGE SCALE GENOMIC DNA]</scope>
    <source>
        <strain evidence="1 2">LMG 2158</strain>
    </source>
</reference>
<name>A0A1H6NJX3_9PSED</name>
<protein>
    <submittedName>
        <fullName evidence="1">Transcriptional regulator, AbiEi antitoxin, Type IV TA system</fullName>
    </submittedName>
</protein>
<sequence>MMKNTDPVKIEQLAADALRRILAQVPAIGRLNIRNAIKGGEREIDLIADIEVFGQRHTLIAEVKSNGQPRYVRSALLQLQEYMRRRAEPATPVLIAPYLSVEAQDLCREYETAYLDLEGNARLAFGTVFISRQVASRPQVERRELRSLFKPKSAQVLRQMLRDPGHSWRVAELAKAAGVSLGLVSNVRTGLLDREWARLTNDGMLLSDPDALLDAWSAEYEPPPHQRLGFYTTLHGASFNEAVRRLPATSLETGSTALASFSAAQWLAPYGRIGTHYFYADQQGLESLRSNLKLSPASKGENVVVMLLDDPGLFLDNTEPAPGVVCTSPVQTYLDLFKAGERGQEAAEHLRREQLKWTQ</sequence>
<evidence type="ECO:0000313" key="2">
    <source>
        <dbReference type="Proteomes" id="UP000182272"/>
    </source>
</evidence>
<dbReference type="AlphaFoldDB" id="A0A1H6NJX3"/>
<dbReference type="OrthoDB" id="6057265at2"/>
<organism evidence="1 2">
    <name type="scientific">Pseudomonas asplenii</name>
    <dbReference type="NCBI Taxonomy" id="53407"/>
    <lineage>
        <taxon>Bacteria</taxon>
        <taxon>Pseudomonadati</taxon>
        <taxon>Pseudomonadota</taxon>
        <taxon>Gammaproteobacteria</taxon>
        <taxon>Pseudomonadales</taxon>
        <taxon>Pseudomonadaceae</taxon>
        <taxon>Pseudomonas</taxon>
    </lineage>
</organism>
<gene>
    <name evidence="1" type="ORF">SAMN05216581_3067</name>
</gene>
<dbReference type="Pfam" id="PF09952">
    <property type="entry name" value="AbiEi_2"/>
    <property type="match status" value="1"/>
</dbReference>